<feature type="chain" id="PRO_5021928086" evidence="2">
    <location>
        <begin position="34"/>
        <end position="196"/>
    </location>
</feature>
<dbReference type="EMBL" id="VIRS01000007">
    <property type="protein sequence ID" value="TQS44750.1"/>
    <property type="molecule type" value="Genomic_DNA"/>
</dbReference>
<organism evidence="3 4">
    <name type="scientific">Cryptosporangium phraense</name>
    <dbReference type="NCBI Taxonomy" id="2593070"/>
    <lineage>
        <taxon>Bacteria</taxon>
        <taxon>Bacillati</taxon>
        <taxon>Actinomycetota</taxon>
        <taxon>Actinomycetes</taxon>
        <taxon>Cryptosporangiales</taxon>
        <taxon>Cryptosporangiaceae</taxon>
        <taxon>Cryptosporangium</taxon>
    </lineage>
</organism>
<dbReference type="InParanoid" id="A0A545ATT5"/>
<proteinExistence type="predicted"/>
<dbReference type="AlphaFoldDB" id="A0A545ATT5"/>
<evidence type="ECO:0000313" key="4">
    <source>
        <dbReference type="Proteomes" id="UP000317982"/>
    </source>
</evidence>
<feature type="region of interest" description="Disordered" evidence="1">
    <location>
        <begin position="31"/>
        <end position="54"/>
    </location>
</feature>
<protein>
    <submittedName>
        <fullName evidence="3">DUF3455 domain-containing protein</fullName>
    </submittedName>
</protein>
<comment type="caution">
    <text evidence="3">The sequence shown here is derived from an EMBL/GenBank/DDBJ whole genome shotgun (WGS) entry which is preliminary data.</text>
</comment>
<dbReference type="PROSITE" id="PS51318">
    <property type="entry name" value="TAT"/>
    <property type="match status" value="1"/>
</dbReference>
<dbReference type="Pfam" id="PF11937">
    <property type="entry name" value="DUF3455"/>
    <property type="match status" value="1"/>
</dbReference>
<dbReference type="Proteomes" id="UP000317982">
    <property type="component" value="Unassembled WGS sequence"/>
</dbReference>
<keyword evidence="2" id="KW-0732">Signal</keyword>
<accession>A0A545ATT5</accession>
<evidence type="ECO:0000256" key="1">
    <source>
        <dbReference type="SAM" id="MobiDB-lite"/>
    </source>
</evidence>
<evidence type="ECO:0000313" key="3">
    <source>
        <dbReference type="EMBL" id="TQS44750.1"/>
    </source>
</evidence>
<reference evidence="3 4" key="1">
    <citation type="submission" date="2019-07" db="EMBL/GenBank/DDBJ databases">
        <title>Cryptosporangium phraense sp. nov., isolated from plant litter.</title>
        <authorList>
            <person name="Suriyachadkun C."/>
        </authorList>
    </citation>
    <scope>NUCLEOTIDE SEQUENCE [LARGE SCALE GENOMIC DNA]</scope>
    <source>
        <strain evidence="3 4">A-T 5661</strain>
    </source>
</reference>
<dbReference type="OrthoDB" id="8901345at2"/>
<dbReference type="PANTHER" id="PTHR35567">
    <property type="entry name" value="MALATE DEHYDROGENASE (AFU_ORTHOLOGUE AFUA_2G13800)"/>
    <property type="match status" value="1"/>
</dbReference>
<feature type="signal peptide" evidence="2">
    <location>
        <begin position="1"/>
        <end position="33"/>
    </location>
</feature>
<dbReference type="InterPro" id="IPR006311">
    <property type="entry name" value="TAT_signal"/>
</dbReference>
<sequence length="196" mass="20042">MSRKGGRRVPRAALALAGAAALALGVAPGTAQASQASPGGHSHGPQFTLPAGAPSPGAGFRIQAAYKVVRGTQTYTCAADGTWGTAGSTPEAQLAQYGGYGRIHHYAGPRWTSLRDGSTLLGTVVADATQQKPPSIPWLLLTTAVEKGSKWSDLGRVTNISRVNTTGGARPTGACTPGQTQAVPYGADYVFWVPTA</sequence>
<dbReference type="RefSeq" id="WP_142704732.1">
    <property type="nucleotide sequence ID" value="NZ_VIRS01000007.1"/>
</dbReference>
<dbReference type="InterPro" id="IPR021851">
    <property type="entry name" value="DUF3455"/>
</dbReference>
<evidence type="ECO:0000256" key="2">
    <source>
        <dbReference type="SAM" id="SignalP"/>
    </source>
</evidence>
<dbReference type="PANTHER" id="PTHR35567:SF1">
    <property type="entry name" value="CONSERVED FUNGAL PROTEIN (AFU_ORTHOLOGUE AFUA_1G14230)"/>
    <property type="match status" value="1"/>
</dbReference>
<gene>
    <name evidence="3" type="ORF">FL583_12350</name>
</gene>
<name>A0A545ATT5_9ACTN</name>
<keyword evidence="4" id="KW-1185">Reference proteome</keyword>